<keyword evidence="5" id="KW-1185">Reference proteome</keyword>
<accession>A0A1K1PX60</accession>
<evidence type="ECO:0000256" key="1">
    <source>
        <dbReference type="ARBA" id="ARBA00004613"/>
    </source>
</evidence>
<gene>
    <name evidence="4" type="ORF">SAMN02927921_02043</name>
</gene>
<proteinExistence type="predicted"/>
<dbReference type="SUPFAM" id="SSF63829">
    <property type="entry name" value="Calcium-dependent phosphotriesterase"/>
    <property type="match status" value="1"/>
</dbReference>
<dbReference type="PANTHER" id="PTHR10009:SF18">
    <property type="entry name" value="PROTEIN YELLOW-LIKE PROTEIN"/>
    <property type="match status" value="1"/>
</dbReference>
<dbReference type="InterPro" id="IPR017996">
    <property type="entry name" value="MRJP/yellow-related"/>
</dbReference>
<feature type="chain" id="PRO_5009666842" evidence="3">
    <location>
        <begin position="21"/>
        <end position="365"/>
    </location>
</feature>
<dbReference type="Pfam" id="PF03022">
    <property type="entry name" value="MRJP"/>
    <property type="match status" value="1"/>
</dbReference>
<dbReference type="Proteomes" id="UP000182248">
    <property type="component" value="Unassembled WGS sequence"/>
</dbReference>
<dbReference type="RefSeq" id="WP_217652364.1">
    <property type="nucleotide sequence ID" value="NZ_FPJE01000010.1"/>
</dbReference>
<dbReference type="EMBL" id="FPJE01000010">
    <property type="protein sequence ID" value="SFW51430.1"/>
    <property type="molecule type" value="Genomic_DNA"/>
</dbReference>
<name>A0A1K1PX60_9FLAO</name>
<evidence type="ECO:0000313" key="5">
    <source>
        <dbReference type="Proteomes" id="UP000182248"/>
    </source>
</evidence>
<dbReference type="STRING" id="1150368.SAMN02927921_02043"/>
<comment type="subcellular location">
    <subcellularLocation>
        <location evidence="1">Secreted</location>
    </subcellularLocation>
</comment>
<evidence type="ECO:0000256" key="2">
    <source>
        <dbReference type="ARBA" id="ARBA00022525"/>
    </source>
</evidence>
<keyword evidence="2" id="KW-0964">Secreted</keyword>
<evidence type="ECO:0000313" key="4">
    <source>
        <dbReference type="EMBL" id="SFW51430.1"/>
    </source>
</evidence>
<keyword evidence="3" id="KW-0732">Signal</keyword>
<evidence type="ECO:0000256" key="3">
    <source>
        <dbReference type="SAM" id="SignalP"/>
    </source>
</evidence>
<dbReference type="InterPro" id="IPR011042">
    <property type="entry name" value="6-blade_b-propeller_TolB-like"/>
</dbReference>
<reference evidence="4 5" key="1">
    <citation type="submission" date="2016-11" db="EMBL/GenBank/DDBJ databases">
        <authorList>
            <person name="Jaros S."/>
            <person name="Januszkiewicz K."/>
            <person name="Wedrychowicz H."/>
        </authorList>
    </citation>
    <scope>NUCLEOTIDE SEQUENCE [LARGE SCALE GENOMIC DNA]</scope>
    <source>
        <strain evidence="4 5">CGMCC 1.12145</strain>
    </source>
</reference>
<dbReference type="GO" id="GO:0005576">
    <property type="term" value="C:extracellular region"/>
    <property type="evidence" value="ECO:0007669"/>
    <property type="project" value="UniProtKB-SubCell"/>
</dbReference>
<sequence length="365" mass="41252">MMKKTGISLIMAAIFTQVSAQEKFHSDALETVATFGKSMAIGLTVTSDNRIFVAFPDYNGDGKYTLTEQKDGKVIAYPDKKWNTRSGGKDHFLRVQDLYADAEDNLWVLDSKPASQGSVFGDKTEDTEGHFKLVKINTGKDRVERVYAFEDLDKSISGLNDVRVDIQKNMAYLSDPGQAAIVVLDLNTGKTRSVLRKTAFTTADAIVLNYRGREMRDSGGRPFSSHVNGIALTKDFRYFYFKPINKKNLYRIETRYLADPELPDTELRRNVEDMGAVGITHGLVADSRGNIFLTTSESYSITYRSPDGKLHTLVRDSRLLWPDSLGTGTDEYLYFTCAQLQRLPQWNEGEDRTEYPYAMYRVKLP</sequence>
<dbReference type="AlphaFoldDB" id="A0A1K1PX60"/>
<protein>
    <submittedName>
        <fullName evidence="4">Major royal jelly protein</fullName>
    </submittedName>
</protein>
<organism evidence="4 5">
    <name type="scientific">Sinomicrobium oceani</name>
    <dbReference type="NCBI Taxonomy" id="1150368"/>
    <lineage>
        <taxon>Bacteria</taxon>
        <taxon>Pseudomonadati</taxon>
        <taxon>Bacteroidota</taxon>
        <taxon>Flavobacteriia</taxon>
        <taxon>Flavobacteriales</taxon>
        <taxon>Flavobacteriaceae</taxon>
        <taxon>Sinomicrobium</taxon>
    </lineage>
</organism>
<dbReference type="PANTHER" id="PTHR10009">
    <property type="entry name" value="PROTEIN YELLOW-RELATED"/>
    <property type="match status" value="1"/>
</dbReference>
<dbReference type="Gene3D" id="2.120.10.30">
    <property type="entry name" value="TolB, C-terminal domain"/>
    <property type="match status" value="1"/>
</dbReference>
<feature type="signal peptide" evidence="3">
    <location>
        <begin position="1"/>
        <end position="20"/>
    </location>
</feature>